<evidence type="ECO:0000256" key="8">
    <source>
        <dbReference type="SAM" id="MobiDB-lite"/>
    </source>
</evidence>
<keyword evidence="2" id="KW-0805">Transcription regulation</keyword>
<evidence type="ECO:0000256" key="1">
    <source>
        <dbReference type="ARBA" id="ARBA00004123"/>
    </source>
</evidence>
<dbReference type="GO" id="GO:0000978">
    <property type="term" value="F:RNA polymerase II cis-regulatory region sequence-specific DNA binding"/>
    <property type="evidence" value="ECO:0007669"/>
    <property type="project" value="TreeGrafter"/>
</dbReference>
<sequence>MATHPHQESQHPHHHELQHPQPLAHAYQPAPTASGAAGHPQAPVATAGQPVFDLTKFWQEEMANAERFDSDFKNHALPLARIKKVMKTDQEVKMISAEAPILFAKGCEIFITELTKRAWVHAEENKRRTLQRSDIATAISKTDMCDFLIDIVPREEAAKSTAVYEHQNAYANNTAYYPHQYAVDPATYYSQLPQFTSDQVQQYQMQLQQFAQQHQHLPHQQDPSQQAQAQQQPHHQPQPQPQQPYQGQQQQQAQPQQQAHQDQHVNPNEPKLKNDQA</sequence>
<dbReference type="OrthoDB" id="1272441at2759"/>
<evidence type="ECO:0000313" key="10">
    <source>
        <dbReference type="EMBL" id="ORE09301.1"/>
    </source>
</evidence>
<dbReference type="GO" id="GO:0046982">
    <property type="term" value="F:protein heterodimerization activity"/>
    <property type="evidence" value="ECO:0007669"/>
    <property type="project" value="InterPro"/>
</dbReference>
<dbReference type="GO" id="GO:0016602">
    <property type="term" value="C:CCAAT-binding factor complex"/>
    <property type="evidence" value="ECO:0007669"/>
    <property type="project" value="TreeGrafter"/>
</dbReference>
<dbReference type="CDD" id="cd22908">
    <property type="entry name" value="HFD_NFYC-like"/>
    <property type="match status" value="1"/>
</dbReference>
<feature type="compositionally biased region" description="Low complexity" evidence="8">
    <location>
        <begin position="243"/>
        <end position="260"/>
    </location>
</feature>
<feature type="domain" description="Core Histone H2A/H2B/H3" evidence="9">
    <location>
        <begin position="69"/>
        <end position="139"/>
    </location>
</feature>
<name>A0A1X0RBK6_RHIZD</name>
<keyword evidence="5" id="KW-0804">Transcription</keyword>
<dbReference type="PANTHER" id="PTHR10252:SF8">
    <property type="entry name" value="NUCLEAR TRANSCRIPTION FACTOR Y SUBUNIT GAMMA"/>
    <property type="match status" value="1"/>
</dbReference>
<dbReference type="PANTHER" id="PTHR10252">
    <property type="entry name" value="HISTONE-LIKE TRANSCRIPTION FACTOR CCAAT-RELATED"/>
    <property type="match status" value="1"/>
</dbReference>
<evidence type="ECO:0000256" key="6">
    <source>
        <dbReference type="ARBA" id="ARBA00023242"/>
    </source>
</evidence>
<evidence type="ECO:0000256" key="4">
    <source>
        <dbReference type="ARBA" id="ARBA00023159"/>
    </source>
</evidence>
<keyword evidence="3" id="KW-0238">DNA-binding</keyword>
<keyword evidence="4" id="KW-0010">Activator</keyword>
<feature type="compositionally biased region" description="Low complexity" evidence="8">
    <location>
        <begin position="210"/>
        <end position="235"/>
    </location>
</feature>
<dbReference type="SUPFAM" id="SSF47113">
    <property type="entry name" value="Histone-fold"/>
    <property type="match status" value="1"/>
</dbReference>
<evidence type="ECO:0000256" key="2">
    <source>
        <dbReference type="ARBA" id="ARBA00023015"/>
    </source>
</evidence>
<dbReference type="Pfam" id="PF00125">
    <property type="entry name" value="Histone"/>
    <property type="match status" value="1"/>
</dbReference>
<comment type="subcellular location">
    <subcellularLocation>
        <location evidence="1">Nucleus</location>
    </subcellularLocation>
</comment>
<organism evidence="10">
    <name type="scientific">Rhizopus microsporus var. microsporus</name>
    <dbReference type="NCBI Taxonomy" id="86635"/>
    <lineage>
        <taxon>Eukaryota</taxon>
        <taxon>Fungi</taxon>
        <taxon>Fungi incertae sedis</taxon>
        <taxon>Mucoromycota</taxon>
        <taxon>Mucoromycotina</taxon>
        <taxon>Mucoromycetes</taxon>
        <taxon>Mucorales</taxon>
        <taxon>Mucorineae</taxon>
        <taxon>Rhizopodaceae</taxon>
        <taxon>Rhizopus</taxon>
    </lineage>
</organism>
<dbReference type="FunFam" id="1.10.20.10:FF:000006">
    <property type="entry name" value="Nuclear transcription factor Y subunit gamma"/>
    <property type="match status" value="1"/>
</dbReference>
<feature type="compositionally biased region" description="Basic and acidic residues" evidence="8">
    <location>
        <begin position="1"/>
        <end position="18"/>
    </location>
</feature>
<evidence type="ECO:0000256" key="3">
    <source>
        <dbReference type="ARBA" id="ARBA00023125"/>
    </source>
</evidence>
<evidence type="ECO:0000256" key="5">
    <source>
        <dbReference type="ARBA" id="ARBA00023163"/>
    </source>
</evidence>
<comment type="similarity">
    <text evidence="7">Belongs to the NFYC/HAP5 subunit family.</text>
</comment>
<feature type="region of interest" description="Disordered" evidence="8">
    <location>
        <begin position="1"/>
        <end position="21"/>
    </location>
</feature>
<protein>
    <submittedName>
        <fullName evidence="10">Histone-fold-containing protein</fullName>
    </submittedName>
</protein>
<evidence type="ECO:0000256" key="7">
    <source>
        <dbReference type="ARBA" id="ARBA00038129"/>
    </source>
</evidence>
<dbReference type="Gene3D" id="1.10.20.10">
    <property type="entry name" value="Histone, subunit A"/>
    <property type="match status" value="1"/>
</dbReference>
<accession>A0A1X0RBK6</accession>
<dbReference type="AlphaFoldDB" id="A0A1X0RBK6"/>
<dbReference type="GO" id="GO:0001228">
    <property type="term" value="F:DNA-binding transcription activator activity, RNA polymerase II-specific"/>
    <property type="evidence" value="ECO:0007669"/>
    <property type="project" value="TreeGrafter"/>
</dbReference>
<dbReference type="InterPro" id="IPR009072">
    <property type="entry name" value="Histone-fold"/>
</dbReference>
<dbReference type="EMBL" id="KV921877">
    <property type="protein sequence ID" value="ORE09301.1"/>
    <property type="molecule type" value="Genomic_DNA"/>
</dbReference>
<keyword evidence="6" id="KW-0539">Nucleus</keyword>
<gene>
    <name evidence="10" type="ORF">BCV72DRAFT_223426</name>
</gene>
<dbReference type="VEuPathDB" id="FungiDB:BCV72DRAFT_223426"/>
<dbReference type="InterPro" id="IPR007125">
    <property type="entry name" value="H2A/H2B/H3"/>
</dbReference>
<evidence type="ECO:0000259" key="9">
    <source>
        <dbReference type="Pfam" id="PF00125"/>
    </source>
</evidence>
<dbReference type="InterPro" id="IPR050568">
    <property type="entry name" value="Transcr_DNA_Rep_Reg"/>
</dbReference>
<proteinExistence type="inferred from homology"/>
<feature type="region of interest" description="Disordered" evidence="8">
    <location>
        <begin position="210"/>
        <end position="277"/>
    </location>
</feature>
<reference evidence="10" key="1">
    <citation type="journal article" date="2016" name="Proc. Natl. Acad. Sci. U.S.A.">
        <title>Lipid metabolic changes in an early divergent fungus govern the establishment of a mutualistic symbiosis with endobacteria.</title>
        <authorList>
            <person name="Lastovetsky O.A."/>
            <person name="Gaspar M.L."/>
            <person name="Mondo S.J."/>
            <person name="LaButti K.M."/>
            <person name="Sandor L."/>
            <person name="Grigoriev I.V."/>
            <person name="Henry S.A."/>
            <person name="Pawlowska T.E."/>
        </authorList>
    </citation>
    <scope>NUCLEOTIDE SEQUENCE [LARGE SCALE GENOMIC DNA]</scope>
    <source>
        <strain evidence="10">ATCC 52814</strain>
    </source>
</reference>
<dbReference type="Proteomes" id="UP000242414">
    <property type="component" value="Unassembled WGS sequence"/>
</dbReference>